<keyword evidence="3" id="KW-1185">Reference proteome</keyword>
<feature type="domain" description="CD-NTase-associated protein 12/Pycsar effector protein TIR" evidence="1">
    <location>
        <begin position="7"/>
        <end position="126"/>
    </location>
</feature>
<evidence type="ECO:0000313" key="3">
    <source>
        <dbReference type="Proteomes" id="UP000078486"/>
    </source>
</evidence>
<dbReference type="GO" id="GO:0050135">
    <property type="term" value="F:NADP+ nucleosidase activity"/>
    <property type="evidence" value="ECO:0007669"/>
    <property type="project" value="InterPro"/>
</dbReference>
<dbReference type="InterPro" id="IPR019302">
    <property type="entry name" value="CAP12/PCTIR_TIR_dom"/>
</dbReference>
<dbReference type="Proteomes" id="UP000078486">
    <property type="component" value="Unassembled WGS sequence"/>
</dbReference>
<dbReference type="AlphaFoldDB" id="A0A178IMJ3"/>
<evidence type="ECO:0000313" key="2">
    <source>
        <dbReference type="EMBL" id="OAM90998.1"/>
    </source>
</evidence>
<dbReference type="PIRSF" id="PIRSF032620">
    <property type="entry name" value="UCP032620"/>
    <property type="match status" value="1"/>
</dbReference>
<dbReference type="Pfam" id="PF10137">
    <property type="entry name" value="CAP12-PCTIR_TIR"/>
    <property type="match status" value="1"/>
</dbReference>
<reference evidence="2 3" key="1">
    <citation type="submission" date="2016-01" db="EMBL/GenBank/DDBJ databases">
        <title>High potential of lignocellulose degradation of a new Verrucomicrobia species.</title>
        <authorList>
            <person name="Wang Y."/>
            <person name="Shi Y."/>
            <person name="Qiu Z."/>
            <person name="Liu S."/>
            <person name="Yang H."/>
        </authorList>
    </citation>
    <scope>NUCLEOTIDE SEQUENCE [LARGE SCALE GENOMIC DNA]</scope>
    <source>
        <strain evidence="2 3">TSB47</strain>
    </source>
</reference>
<organism evidence="2 3">
    <name type="scientific">Termitidicoccus mucosus</name>
    <dbReference type="NCBI Taxonomy" id="1184151"/>
    <lineage>
        <taxon>Bacteria</taxon>
        <taxon>Pseudomonadati</taxon>
        <taxon>Verrucomicrobiota</taxon>
        <taxon>Opitutia</taxon>
        <taxon>Opitutales</taxon>
        <taxon>Opitutaceae</taxon>
        <taxon>Termitidicoccus</taxon>
    </lineage>
</organism>
<evidence type="ECO:0000259" key="1">
    <source>
        <dbReference type="Pfam" id="PF10137"/>
    </source>
</evidence>
<dbReference type="STRING" id="1184151.AW736_05495"/>
<gene>
    <name evidence="2" type="ORF">AW736_05495</name>
</gene>
<proteinExistence type="predicted"/>
<sequence>MPKNNSVFLVHGQDEGAKHAVARFLEQLGVTPVILQEQINRGLTVIEKFEDFASRAGFAVVLMTPDDYGHQAGHEQDKKPRPRQNVVLELGYFAAHLGRSKTLVLTKGELEMPSDIIGLVYERMDNGQGWKMRLAQELKSAGFTIDLNKALL</sequence>
<name>A0A178IMJ3_9BACT</name>
<dbReference type="InterPro" id="IPR014571">
    <property type="entry name" value="UCP032620"/>
</dbReference>
<protein>
    <recommendedName>
        <fullName evidence="1">CD-NTase-associated protein 12/Pycsar effector protein TIR domain-containing protein</fullName>
    </recommendedName>
</protein>
<dbReference type="EMBL" id="LRRQ01000043">
    <property type="protein sequence ID" value="OAM90998.1"/>
    <property type="molecule type" value="Genomic_DNA"/>
</dbReference>
<comment type="caution">
    <text evidence="2">The sequence shown here is derived from an EMBL/GenBank/DDBJ whole genome shotgun (WGS) entry which is preliminary data.</text>
</comment>
<accession>A0A178IMJ3</accession>